<protein>
    <recommendedName>
        <fullName evidence="2">Antitoxin</fullName>
    </recommendedName>
</protein>
<comment type="similarity">
    <text evidence="1 2">Belongs to the phD/YefM antitoxin family.</text>
</comment>
<dbReference type="Pfam" id="PF02604">
    <property type="entry name" value="PhdYeFM_antitox"/>
    <property type="match status" value="1"/>
</dbReference>
<dbReference type="InterPro" id="IPR036165">
    <property type="entry name" value="YefM-like_sf"/>
</dbReference>
<reference evidence="3 4" key="1">
    <citation type="submission" date="2018-07" db="EMBL/GenBank/DDBJ databases">
        <title>Genomic Encyclopedia of Type Strains, Phase IV (KMG-IV): sequencing the most valuable type-strain genomes for metagenomic binning, comparative biology and taxonomic classification.</title>
        <authorList>
            <person name="Goeker M."/>
        </authorList>
    </citation>
    <scope>NUCLEOTIDE SEQUENCE [LARGE SCALE GENOMIC DNA]</scope>
    <source>
        <strain evidence="3 4">DSM 27016</strain>
    </source>
</reference>
<dbReference type="OrthoDB" id="2086879at2"/>
<name>A0A369ASC6_9FIRM</name>
<accession>A0A369ASC6</accession>
<gene>
    <name evidence="3" type="ORF">DFR58_13020</name>
</gene>
<dbReference type="EMBL" id="QPJT01000030">
    <property type="protein sequence ID" value="RCX10354.1"/>
    <property type="molecule type" value="Genomic_DNA"/>
</dbReference>
<evidence type="ECO:0000256" key="1">
    <source>
        <dbReference type="ARBA" id="ARBA00009981"/>
    </source>
</evidence>
<comment type="function">
    <text evidence="2">Antitoxin component of a type II toxin-antitoxin (TA) system.</text>
</comment>
<dbReference type="Proteomes" id="UP000253034">
    <property type="component" value="Unassembled WGS sequence"/>
</dbReference>
<dbReference type="RefSeq" id="WP_114299543.1">
    <property type="nucleotide sequence ID" value="NZ_QPJT01000030.1"/>
</dbReference>
<comment type="caution">
    <text evidence="3">The sequence shown here is derived from an EMBL/GenBank/DDBJ whole genome shotgun (WGS) entry which is preliminary data.</text>
</comment>
<evidence type="ECO:0000313" key="4">
    <source>
        <dbReference type="Proteomes" id="UP000253034"/>
    </source>
</evidence>
<proteinExistence type="inferred from homology"/>
<dbReference type="InterPro" id="IPR006442">
    <property type="entry name" value="Antitoxin_Phd/YefM"/>
</dbReference>
<keyword evidence="4" id="KW-1185">Reference proteome</keyword>
<sequence>MKFYTVRDLRTHPREVWEKLSEVHEVIITNNGKPSALMIEIDDESFEDMLASVRQSVAMRAVNKLRLASIRSGKAEITSEEIDAEISQVRKEKRK</sequence>
<dbReference type="AlphaFoldDB" id="A0A369ASC6"/>
<evidence type="ECO:0000256" key="2">
    <source>
        <dbReference type="RuleBase" id="RU362080"/>
    </source>
</evidence>
<evidence type="ECO:0000313" key="3">
    <source>
        <dbReference type="EMBL" id="RCX10354.1"/>
    </source>
</evidence>
<organism evidence="3 4">
    <name type="scientific">Anaerobacterium chartisolvens</name>
    <dbReference type="NCBI Taxonomy" id="1297424"/>
    <lineage>
        <taxon>Bacteria</taxon>
        <taxon>Bacillati</taxon>
        <taxon>Bacillota</taxon>
        <taxon>Clostridia</taxon>
        <taxon>Eubacteriales</taxon>
        <taxon>Oscillospiraceae</taxon>
        <taxon>Anaerobacterium</taxon>
    </lineage>
</organism>
<dbReference type="SUPFAM" id="SSF143120">
    <property type="entry name" value="YefM-like"/>
    <property type="match status" value="1"/>
</dbReference>